<dbReference type="GO" id="GO:0003677">
    <property type="term" value="F:DNA binding"/>
    <property type="evidence" value="ECO:0007669"/>
    <property type="project" value="InterPro"/>
</dbReference>
<comment type="caution">
    <text evidence="8">The sequence shown here is derived from an EMBL/GenBank/DDBJ whole genome shotgun (WGS) entry which is preliminary data.</text>
</comment>
<feature type="domain" description="RNA polymerase sigma-70 region 2" evidence="5">
    <location>
        <begin position="22"/>
        <end position="80"/>
    </location>
</feature>
<accession>A0AA41U8N4</accession>
<protein>
    <submittedName>
        <fullName evidence="8">RNA polymerase subunit sigma-24</fullName>
    </submittedName>
</protein>
<dbReference type="GO" id="GO:0006352">
    <property type="term" value="P:DNA-templated transcription initiation"/>
    <property type="evidence" value="ECO:0007669"/>
    <property type="project" value="InterPro"/>
</dbReference>
<feature type="domain" description="DUF6596" evidence="7">
    <location>
        <begin position="206"/>
        <end position="304"/>
    </location>
</feature>
<evidence type="ECO:0000256" key="3">
    <source>
        <dbReference type="ARBA" id="ARBA00023082"/>
    </source>
</evidence>
<comment type="similarity">
    <text evidence="1">Belongs to the sigma-70 factor family. ECF subfamily.</text>
</comment>
<keyword evidence="4" id="KW-0804">Transcription</keyword>
<dbReference type="InterPro" id="IPR007627">
    <property type="entry name" value="RNA_pol_sigma70_r2"/>
</dbReference>
<dbReference type="EMBL" id="JAKGSG010000055">
    <property type="protein sequence ID" value="MCF4123178.1"/>
    <property type="molecule type" value="Genomic_DNA"/>
</dbReference>
<evidence type="ECO:0000259" key="5">
    <source>
        <dbReference type="Pfam" id="PF04542"/>
    </source>
</evidence>
<dbReference type="GO" id="GO:0016987">
    <property type="term" value="F:sigma factor activity"/>
    <property type="evidence" value="ECO:0007669"/>
    <property type="project" value="UniProtKB-KW"/>
</dbReference>
<proteinExistence type="inferred from homology"/>
<keyword evidence="9" id="KW-1185">Reference proteome</keyword>
<evidence type="ECO:0000259" key="7">
    <source>
        <dbReference type="Pfam" id="PF20239"/>
    </source>
</evidence>
<feature type="domain" description="RNA polymerase sigma factor 70 region 4 type 2" evidence="6">
    <location>
        <begin position="137"/>
        <end position="188"/>
    </location>
</feature>
<dbReference type="InterPro" id="IPR013325">
    <property type="entry name" value="RNA_pol_sigma_r2"/>
</dbReference>
<keyword evidence="2" id="KW-0805">Transcription regulation</keyword>
<dbReference type="Pfam" id="PF20239">
    <property type="entry name" value="DUF6596"/>
    <property type="match status" value="1"/>
</dbReference>
<dbReference type="Pfam" id="PF08281">
    <property type="entry name" value="Sigma70_r4_2"/>
    <property type="match status" value="1"/>
</dbReference>
<dbReference type="InterPro" id="IPR013249">
    <property type="entry name" value="RNA_pol_sigma70_r4_t2"/>
</dbReference>
<evidence type="ECO:0000256" key="4">
    <source>
        <dbReference type="ARBA" id="ARBA00023163"/>
    </source>
</evidence>
<dbReference type="PANTHER" id="PTHR47756">
    <property type="entry name" value="BLL6612 PROTEIN-RELATED"/>
    <property type="match status" value="1"/>
</dbReference>
<gene>
    <name evidence="8" type="ORF">L1785_19580</name>
</gene>
<evidence type="ECO:0000313" key="9">
    <source>
        <dbReference type="Proteomes" id="UP001165405"/>
    </source>
</evidence>
<evidence type="ECO:0000259" key="6">
    <source>
        <dbReference type="Pfam" id="PF08281"/>
    </source>
</evidence>
<dbReference type="SUPFAM" id="SSF88946">
    <property type="entry name" value="Sigma2 domain of RNA polymerase sigma factors"/>
    <property type="match status" value="1"/>
</dbReference>
<dbReference type="Proteomes" id="UP001165405">
    <property type="component" value="Unassembled WGS sequence"/>
</dbReference>
<dbReference type="AlphaFoldDB" id="A0AA41U8N4"/>
<evidence type="ECO:0000313" key="8">
    <source>
        <dbReference type="EMBL" id="MCF4123178.1"/>
    </source>
</evidence>
<dbReference type="InterPro" id="IPR013324">
    <property type="entry name" value="RNA_pol_sigma_r3/r4-like"/>
</dbReference>
<organism evidence="8 9">
    <name type="scientific">Antribacter soli</name>
    <dbReference type="NCBI Taxonomy" id="2910976"/>
    <lineage>
        <taxon>Bacteria</taxon>
        <taxon>Bacillati</taxon>
        <taxon>Actinomycetota</taxon>
        <taxon>Actinomycetes</taxon>
        <taxon>Micrococcales</taxon>
        <taxon>Promicromonosporaceae</taxon>
        <taxon>Antribacter</taxon>
    </lineage>
</organism>
<name>A0AA41U8N4_9MICO</name>
<evidence type="ECO:0000256" key="2">
    <source>
        <dbReference type="ARBA" id="ARBA00023015"/>
    </source>
</evidence>
<keyword evidence="3" id="KW-0731">Sigma factor</keyword>
<reference evidence="8" key="1">
    <citation type="submission" date="2022-01" db="EMBL/GenBank/DDBJ databases">
        <title>Antribacter sp. nov., isolated from Guizhou of China.</title>
        <authorList>
            <person name="Chengliang C."/>
            <person name="Ya Z."/>
        </authorList>
    </citation>
    <scope>NUCLEOTIDE SEQUENCE</scope>
    <source>
        <strain evidence="8">KLBMP 9083</strain>
    </source>
</reference>
<dbReference type="Gene3D" id="1.10.1740.10">
    <property type="match status" value="1"/>
</dbReference>
<dbReference type="PANTHER" id="PTHR47756:SF2">
    <property type="entry name" value="BLL6612 PROTEIN"/>
    <property type="match status" value="1"/>
</dbReference>
<dbReference type="Pfam" id="PF04542">
    <property type="entry name" value="Sigma70_r2"/>
    <property type="match status" value="1"/>
</dbReference>
<dbReference type="InterPro" id="IPR046531">
    <property type="entry name" value="DUF6596"/>
</dbReference>
<evidence type="ECO:0000256" key="1">
    <source>
        <dbReference type="ARBA" id="ARBA00010641"/>
    </source>
</evidence>
<dbReference type="SUPFAM" id="SSF88659">
    <property type="entry name" value="Sigma3 and sigma4 domains of RNA polymerase sigma factors"/>
    <property type="match status" value="1"/>
</dbReference>
<sequence>MIGGGPPGTGPVETAFRDQWGRLLALLVARYQRLDLAEDGLADAFEAAARTWPDDGAPANPAAWLLTAARRRILDRLRAEAVAARKEPLIVVEESLRHQALDDLAFPPDDRPASGGAVHPGDPTGVGQLRDERLRLVLLCAHPALAPEAAAALSLRLVLGVPTVEIARLFLVPEATMAARLTRAKRRLAAVGAPFALPGPDRLGARIAVVASVAYLAFTAGYAPGTGDEVVRASLAEPAIRLAQVVRSLLPERPVLDALLALMLLQHARRLARVGVDGGLVLLPDQDRSRWRHDEIAEGLAVLKPLLERESELWPASAGRPVRESGSAGSAGSVVPDPAEARLAREYFLQALVAAEHAAAPTADATRWDRIASHYAALEELTGSPVVRLNRAVAVAEVDGPAAGLALLDGLDERLPRSHRLPAARAELLVRADRTQAALAEYDRALALCGNDRERAHLERRRAQVAATT</sequence>